<evidence type="ECO:0000259" key="4">
    <source>
        <dbReference type="SMART" id="SM01266"/>
    </source>
</evidence>
<dbReference type="InterPro" id="IPR011004">
    <property type="entry name" value="Trimer_LpxA-like_sf"/>
</dbReference>
<dbReference type="Pfam" id="PF12464">
    <property type="entry name" value="Mac"/>
    <property type="match status" value="1"/>
</dbReference>
<comment type="similarity">
    <text evidence="1">Belongs to the transferase hexapeptide repeat family.</text>
</comment>
<dbReference type="RefSeq" id="WP_127739165.1">
    <property type="nucleotide sequence ID" value="NZ_CP196003.1"/>
</dbReference>
<organism evidence="5 6">
    <name type="scientific">Niallia taxi</name>
    <dbReference type="NCBI Taxonomy" id="2499688"/>
    <lineage>
        <taxon>Bacteria</taxon>
        <taxon>Bacillati</taxon>
        <taxon>Bacillota</taxon>
        <taxon>Bacilli</taxon>
        <taxon>Bacillales</taxon>
        <taxon>Bacillaceae</taxon>
        <taxon>Niallia</taxon>
    </lineage>
</organism>
<dbReference type="Pfam" id="PF00132">
    <property type="entry name" value="Hexapep"/>
    <property type="match status" value="1"/>
</dbReference>
<dbReference type="GO" id="GO:0008374">
    <property type="term" value="F:O-acyltransferase activity"/>
    <property type="evidence" value="ECO:0007669"/>
    <property type="project" value="TreeGrafter"/>
</dbReference>
<dbReference type="EMBL" id="RZTZ01000006">
    <property type="protein sequence ID" value="RVT60694.1"/>
    <property type="molecule type" value="Genomic_DNA"/>
</dbReference>
<dbReference type="GO" id="GO:0005829">
    <property type="term" value="C:cytosol"/>
    <property type="evidence" value="ECO:0007669"/>
    <property type="project" value="TreeGrafter"/>
</dbReference>
<evidence type="ECO:0000256" key="3">
    <source>
        <dbReference type="ARBA" id="ARBA00022737"/>
    </source>
</evidence>
<accession>A0A437K8P5</accession>
<keyword evidence="6" id="KW-1185">Reference proteome</keyword>
<evidence type="ECO:0000313" key="6">
    <source>
        <dbReference type="Proteomes" id="UP000288024"/>
    </source>
</evidence>
<dbReference type="SUPFAM" id="SSF51161">
    <property type="entry name" value="Trimeric LpxA-like enzymes"/>
    <property type="match status" value="1"/>
</dbReference>
<dbReference type="InterPro" id="IPR001451">
    <property type="entry name" value="Hexapep"/>
</dbReference>
<dbReference type="PANTHER" id="PTHR23416:SF23">
    <property type="entry name" value="ACETYLTRANSFERASE C18B11.09C-RELATED"/>
    <property type="match status" value="1"/>
</dbReference>
<dbReference type="CDD" id="cd03357">
    <property type="entry name" value="LbH_MAT_GAT"/>
    <property type="match status" value="1"/>
</dbReference>
<dbReference type="AlphaFoldDB" id="A0A437K8P5"/>
<dbReference type="Proteomes" id="UP000288024">
    <property type="component" value="Unassembled WGS sequence"/>
</dbReference>
<name>A0A437K8P5_9BACI</name>
<keyword evidence="3" id="KW-0677">Repeat</keyword>
<gene>
    <name evidence="5" type="ORF">EM808_15710</name>
</gene>
<dbReference type="Gene3D" id="2.160.10.10">
    <property type="entry name" value="Hexapeptide repeat proteins"/>
    <property type="match status" value="1"/>
</dbReference>
<comment type="caution">
    <text evidence="5">The sequence shown here is derived from an EMBL/GenBank/DDBJ whole genome shotgun (WGS) entry which is preliminary data.</text>
</comment>
<dbReference type="InterPro" id="IPR051159">
    <property type="entry name" value="Hexapeptide_acetyltransf"/>
</dbReference>
<evidence type="ECO:0000313" key="5">
    <source>
        <dbReference type="EMBL" id="RVT60694.1"/>
    </source>
</evidence>
<dbReference type="GO" id="GO:0016407">
    <property type="term" value="F:acetyltransferase activity"/>
    <property type="evidence" value="ECO:0007669"/>
    <property type="project" value="InterPro"/>
</dbReference>
<evidence type="ECO:0000256" key="2">
    <source>
        <dbReference type="ARBA" id="ARBA00022679"/>
    </source>
</evidence>
<keyword evidence="2 5" id="KW-0808">Transferase</keyword>
<feature type="domain" description="Maltose/galactoside acetyltransferase" evidence="4">
    <location>
        <begin position="5"/>
        <end position="59"/>
    </location>
</feature>
<dbReference type="SMART" id="SM01266">
    <property type="entry name" value="Mac"/>
    <property type="match status" value="1"/>
</dbReference>
<reference evidence="5 6" key="1">
    <citation type="submission" date="2019-01" db="EMBL/GenBank/DDBJ databases">
        <title>Bacillus sp. M5HDSG1-1, whole genome shotgun sequence.</title>
        <authorList>
            <person name="Tuo L."/>
        </authorList>
    </citation>
    <scope>NUCLEOTIDE SEQUENCE [LARGE SCALE GENOMIC DNA]</scope>
    <source>
        <strain evidence="5 6">M5HDSG1-1</strain>
    </source>
</reference>
<dbReference type="GeneID" id="87620313"/>
<protein>
    <submittedName>
        <fullName evidence="5">Acetyltransferase</fullName>
    </submittedName>
</protein>
<evidence type="ECO:0000256" key="1">
    <source>
        <dbReference type="ARBA" id="ARBA00007274"/>
    </source>
</evidence>
<sequence>MKTEKEKMLAGEMYNPADPLLAEERNKSRQMVRLYNQTLETEGEKRTKILKELLGSTGENIYMEPNIRFDYGGNIYVGENFYANFDCTILDVCEVRFGDNCMLAPGVQIYSATHPLNAADRNSGREYGKPITIGNNVWIGGSAIINPGVTIGDNAVIASGAVVVKDVPDNVVVGGNPARIIKHIEG</sequence>
<dbReference type="FunFam" id="2.160.10.10:FF:000008">
    <property type="entry name" value="Maltose O-acetyltransferase"/>
    <property type="match status" value="1"/>
</dbReference>
<dbReference type="InterPro" id="IPR024688">
    <property type="entry name" value="Mac_dom"/>
</dbReference>
<dbReference type="PANTHER" id="PTHR23416">
    <property type="entry name" value="SIALIC ACID SYNTHASE-RELATED"/>
    <property type="match status" value="1"/>
</dbReference>
<dbReference type="InterPro" id="IPR018357">
    <property type="entry name" value="Hexapep_transf_CS"/>
</dbReference>
<dbReference type="PROSITE" id="PS00101">
    <property type="entry name" value="HEXAPEP_TRANSFERASES"/>
    <property type="match status" value="1"/>
</dbReference>
<proteinExistence type="inferred from homology"/>